<evidence type="ECO:0000256" key="1">
    <source>
        <dbReference type="SAM" id="SignalP"/>
    </source>
</evidence>
<sequence>MKKSILMTLALAGVSAFAVSCSSNDDMTDVQLQSQNKKSEQTKEASKTKSYKIRFGLLSQDGTKILSGNHDVGSFLAENTDTGEVYDTYYSGGFQALPQYYEGVPAGNYIFSAMQGQGGWTGYGSVTMTVSDAQVDNDGYVTVYIPVTWSE</sequence>
<dbReference type="AlphaFoldDB" id="A0A0N1KTI9"/>
<reference evidence="3" key="2">
    <citation type="submission" date="2015-09" db="EMBL/GenBank/DDBJ databases">
        <title>Draft genome sequence of a multidrug-resistant Chryseobacterium indologenes isolate from Malaysia.</title>
        <authorList>
            <person name="Yu C.Y."/>
            <person name="Ang G.Y."/>
            <person name="Chan K.-G."/>
        </authorList>
    </citation>
    <scope>NUCLEOTIDE SEQUENCE [LARGE SCALE GENOMIC DNA]</scope>
    <source>
        <strain evidence="3">CI_885</strain>
    </source>
</reference>
<comment type="caution">
    <text evidence="2">The sequence shown here is derived from an EMBL/GenBank/DDBJ whole genome shotgun (WGS) entry which is preliminary data.</text>
</comment>
<dbReference type="OrthoDB" id="1271033at2"/>
<evidence type="ECO:0000313" key="2">
    <source>
        <dbReference type="EMBL" id="KPE51986.1"/>
    </source>
</evidence>
<organism evidence="2 3">
    <name type="scientific">Chryseobacterium indologenes</name>
    <name type="common">Flavobacterium indologenes</name>
    <dbReference type="NCBI Taxonomy" id="253"/>
    <lineage>
        <taxon>Bacteria</taxon>
        <taxon>Pseudomonadati</taxon>
        <taxon>Bacteroidota</taxon>
        <taxon>Flavobacteriia</taxon>
        <taxon>Flavobacteriales</taxon>
        <taxon>Weeksellaceae</taxon>
        <taxon>Chryseobacterium group</taxon>
        <taxon>Chryseobacterium</taxon>
    </lineage>
</organism>
<dbReference type="Proteomes" id="UP000037953">
    <property type="component" value="Unassembled WGS sequence"/>
</dbReference>
<dbReference type="RefSeq" id="WP_062697736.1">
    <property type="nucleotide sequence ID" value="NZ_LJOD01000003.1"/>
</dbReference>
<name>A0A0N1KTI9_CHRID</name>
<accession>A0A0N1KTI9</accession>
<dbReference type="PATRIC" id="fig|253.9.peg.3115"/>
<gene>
    <name evidence="2" type="ORF">AOB46_07165</name>
</gene>
<feature type="signal peptide" evidence="1">
    <location>
        <begin position="1"/>
        <end position="18"/>
    </location>
</feature>
<dbReference type="PROSITE" id="PS51257">
    <property type="entry name" value="PROKAR_LIPOPROTEIN"/>
    <property type="match status" value="1"/>
</dbReference>
<proteinExistence type="predicted"/>
<evidence type="ECO:0000313" key="3">
    <source>
        <dbReference type="Proteomes" id="UP000037953"/>
    </source>
</evidence>
<dbReference type="EMBL" id="LJOD01000003">
    <property type="protein sequence ID" value="KPE51986.1"/>
    <property type="molecule type" value="Genomic_DNA"/>
</dbReference>
<evidence type="ECO:0008006" key="4">
    <source>
        <dbReference type="Google" id="ProtNLM"/>
    </source>
</evidence>
<feature type="chain" id="PRO_5005876052" description="Lipoprotein" evidence="1">
    <location>
        <begin position="19"/>
        <end position="151"/>
    </location>
</feature>
<protein>
    <recommendedName>
        <fullName evidence="4">Lipoprotein</fullName>
    </recommendedName>
</protein>
<reference evidence="2 3" key="1">
    <citation type="journal article" date="2015" name="Genom Data">
        <title>Draft genome sequence of a multidrug-resistant Chryseobacterium indologenes isolate from Malaysia.</title>
        <authorList>
            <person name="Yu C.Y."/>
            <person name="Ang G.Y."/>
            <person name="Cheng H.J."/>
            <person name="Cheong Y.M."/>
            <person name="Yin W.F."/>
            <person name="Chan K.G."/>
        </authorList>
    </citation>
    <scope>NUCLEOTIDE SEQUENCE [LARGE SCALE GENOMIC DNA]</scope>
    <source>
        <strain evidence="2 3">CI_885</strain>
    </source>
</reference>
<keyword evidence="1" id="KW-0732">Signal</keyword>